<evidence type="ECO:0000256" key="1">
    <source>
        <dbReference type="ARBA" id="ARBA00004651"/>
    </source>
</evidence>
<name>A0ABY2D1P1_9GAMM</name>
<sequence>IFTGMFIAFFVIVNSLPADVNFTKALNIAGASDKMKILNFSFDLDNRYTLWSGIIGGSFLMLSYFGTDQSQVQRYLSG</sequence>
<feature type="non-terminal residue" evidence="8">
    <location>
        <position position="78"/>
    </location>
</feature>
<keyword evidence="3" id="KW-1003">Cell membrane</keyword>
<dbReference type="InterPro" id="IPR038377">
    <property type="entry name" value="Na/Glc_symporter_sf"/>
</dbReference>
<protein>
    <submittedName>
        <fullName evidence="8">Sodium:solute symporter</fullName>
    </submittedName>
</protein>
<dbReference type="PANTHER" id="PTHR42985:SF40">
    <property type="entry name" value="LD47995P-RELATED"/>
    <property type="match status" value="1"/>
</dbReference>
<keyword evidence="6" id="KW-0739">Sodium transport</keyword>
<evidence type="ECO:0000256" key="2">
    <source>
        <dbReference type="ARBA" id="ARBA00022448"/>
    </source>
</evidence>
<gene>
    <name evidence="8" type="ORF">E0702_18135</name>
</gene>
<evidence type="ECO:0000256" key="4">
    <source>
        <dbReference type="ARBA" id="ARBA00023053"/>
    </source>
</evidence>
<accession>A0ABY2D1P1</accession>
<comment type="subcellular location">
    <subcellularLocation>
        <location evidence="1">Cell membrane</location>
        <topology evidence="1">Multi-pass membrane protein</topology>
    </subcellularLocation>
</comment>
<evidence type="ECO:0000256" key="3">
    <source>
        <dbReference type="ARBA" id="ARBA00022475"/>
    </source>
</evidence>
<evidence type="ECO:0000313" key="9">
    <source>
        <dbReference type="Proteomes" id="UP000294823"/>
    </source>
</evidence>
<keyword evidence="9" id="KW-1185">Reference proteome</keyword>
<keyword evidence="7" id="KW-0812">Transmembrane</keyword>
<dbReference type="EMBL" id="SLTR01000658">
    <property type="protein sequence ID" value="TDA77462.1"/>
    <property type="molecule type" value="Genomic_DNA"/>
</dbReference>
<evidence type="ECO:0000256" key="5">
    <source>
        <dbReference type="ARBA" id="ARBA00023065"/>
    </source>
</evidence>
<comment type="caution">
    <text evidence="8">The sequence shown here is derived from an EMBL/GenBank/DDBJ whole genome shotgun (WGS) entry which is preliminary data.</text>
</comment>
<feature type="transmembrane region" description="Helical" evidence="7">
    <location>
        <begin position="48"/>
        <end position="67"/>
    </location>
</feature>
<reference evidence="8 9" key="1">
    <citation type="submission" date="2019-03" db="EMBL/GenBank/DDBJ databases">
        <title>Halomonas marinisediminis sp. nov., a moderately halophilic bacterium isolated from the Bohai Gulf.</title>
        <authorList>
            <person name="Ji X."/>
        </authorList>
    </citation>
    <scope>NUCLEOTIDE SEQUENCE [LARGE SCALE GENOMIC DNA]</scope>
    <source>
        <strain evidence="8 9">204</strain>
    </source>
</reference>
<evidence type="ECO:0000313" key="8">
    <source>
        <dbReference type="EMBL" id="TDA77462.1"/>
    </source>
</evidence>
<keyword evidence="7" id="KW-1133">Transmembrane helix</keyword>
<evidence type="ECO:0000256" key="6">
    <source>
        <dbReference type="ARBA" id="ARBA00023201"/>
    </source>
</evidence>
<dbReference type="Gene3D" id="1.20.1730.10">
    <property type="entry name" value="Sodium/glucose cotransporter"/>
    <property type="match status" value="1"/>
</dbReference>
<keyword evidence="4" id="KW-0915">Sodium</keyword>
<organism evidence="8 9">
    <name type="scientific">Halomonas marinisediminis</name>
    <dbReference type="NCBI Taxonomy" id="2546095"/>
    <lineage>
        <taxon>Bacteria</taxon>
        <taxon>Pseudomonadati</taxon>
        <taxon>Pseudomonadota</taxon>
        <taxon>Gammaproteobacteria</taxon>
        <taxon>Oceanospirillales</taxon>
        <taxon>Halomonadaceae</taxon>
        <taxon>Halomonas</taxon>
    </lineage>
</organism>
<dbReference type="PANTHER" id="PTHR42985">
    <property type="entry name" value="SODIUM-COUPLED MONOCARBOXYLATE TRANSPORTER"/>
    <property type="match status" value="1"/>
</dbReference>
<keyword evidence="5" id="KW-0406">Ion transport</keyword>
<dbReference type="InterPro" id="IPR051163">
    <property type="entry name" value="Sodium:Solute_Symporter_SSF"/>
</dbReference>
<feature type="non-terminal residue" evidence="8">
    <location>
        <position position="1"/>
    </location>
</feature>
<keyword evidence="7" id="KW-0472">Membrane</keyword>
<evidence type="ECO:0000256" key="7">
    <source>
        <dbReference type="SAM" id="Phobius"/>
    </source>
</evidence>
<dbReference type="Proteomes" id="UP000294823">
    <property type="component" value="Unassembled WGS sequence"/>
</dbReference>
<keyword evidence="2" id="KW-0813">Transport</keyword>
<proteinExistence type="predicted"/>